<keyword evidence="4" id="KW-0904">Protein phosphatase</keyword>
<dbReference type="Gene3D" id="3.40.50.2300">
    <property type="match status" value="1"/>
</dbReference>
<dbReference type="InterPro" id="IPR050438">
    <property type="entry name" value="LMW_PTPase"/>
</dbReference>
<comment type="caution">
    <text evidence="8">The sequence shown here is derived from an EMBL/GenBank/DDBJ whole genome shotgun (WGS) entry which is preliminary data.</text>
</comment>
<dbReference type="PRINTS" id="PR00719">
    <property type="entry name" value="LMWPTPASE"/>
</dbReference>
<dbReference type="SUPFAM" id="SSF52788">
    <property type="entry name" value="Phosphotyrosine protein phosphatases I"/>
    <property type="match status" value="1"/>
</dbReference>
<dbReference type="InterPro" id="IPR036196">
    <property type="entry name" value="Ptyr_pPase_sf"/>
</dbReference>
<dbReference type="EMBL" id="JPVT01000201">
    <property type="protein sequence ID" value="KFN89707.1"/>
    <property type="molecule type" value="Genomic_DNA"/>
</dbReference>
<dbReference type="Proteomes" id="UP000029381">
    <property type="component" value="Unassembled WGS sequence"/>
</dbReference>
<dbReference type="SMART" id="SM00226">
    <property type="entry name" value="LMWPc"/>
    <property type="match status" value="1"/>
</dbReference>
<dbReference type="InterPro" id="IPR017867">
    <property type="entry name" value="Tyr_phospatase_low_mol_wt"/>
</dbReference>
<evidence type="ECO:0000313" key="9">
    <source>
        <dbReference type="Proteomes" id="UP000029381"/>
    </source>
</evidence>
<feature type="active site" description="Nucleophile" evidence="6">
    <location>
        <position position="8"/>
    </location>
</feature>
<comment type="catalytic activity">
    <reaction evidence="5">
        <text>O-phospho-L-tyrosyl-[protein] + H2O = L-tyrosyl-[protein] + phosphate</text>
        <dbReference type="Rhea" id="RHEA:10684"/>
        <dbReference type="Rhea" id="RHEA-COMP:10136"/>
        <dbReference type="Rhea" id="RHEA-COMP:20101"/>
        <dbReference type="ChEBI" id="CHEBI:15377"/>
        <dbReference type="ChEBI" id="CHEBI:43474"/>
        <dbReference type="ChEBI" id="CHEBI:46858"/>
        <dbReference type="ChEBI" id="CHEBI:61978"/>
        <dbReference type="EC" id="3.1.3.48"/>
    </reaction>
</comment>
<evidence type="ECO:0000256" key="5">
    <source>
        <dbReference type="ARBA" id="ARBA00051722"/>
    </source>
</evidence>
<accession>A0A091C0W9</accession>
<dbReference type="CDD" id="cd16343">
    <property type="entry name" value="LMWPTP"/>
    <property type="match status" value="1"/>
</dbReference>
<dbReference type="PANTHER" id="PTHR11717:SF7">
    <property type="entry name" value="LOW MOLECULAR WEIGHT PHOSPHOTYROSINE PROTEIN PHOSPHATASE"/>
    <property type="match status" value="1"/>
</dbReference>
<evidence type="ECO:0000256" key="3">
    <source>
        <dbReference type="ARBA" id="ARBA00022801"/>
    </source>
</evidence>
<keyword evidence="3 8" id="KW-0378">Hydrolase</keyword>
<sequence length="152" mass="17479">MPKVLFVCLGNICRSPMAEGLMKQFSRQRGYILQVDSAGTSSWEEGNSPHPGTQAILKREGIDFSTMRSRPITKEDYYLFDWIIGMDKQNVADLIKQAPSGMEDKVYLYMGAVKGKQEQEVSDPWYSGEFEKTYQMIMEGLQPWLTRFKEES</sequence>
<dbReference type="Pfam" id="PF01451">
    <property type="entry name" value="LMWPc"/>
    <property type="match status" value="1"/>
</dbReference>
<protein>
    <recommendedName>
        <fullName evidence="2">protein-tyrosine-phosphatase</fullName>
        <ecNumber evidence="2">3.1.3.48</ecNumber>
    </recommendedName>
</protein>
<reference evidence="8 9" key="1">
    <citation type="submission" date="2014-08" db="EMBL/GenBank/DDBJ databases">
        <title>Genome sequence of Tetragenococcus muriaticus.</title>
        <authorList>
            <person name="Chuea-nongthon C."/>
            <person name="Rodtong S."/>
            <person name="Yongsawatdigul J."/>
            <person name="Steele J.L."/>
            <person name="Liu X.-y."/>
            <person name="Speers J."/>
            <person name="Glasner J.D."/>
            <person name="Neeno-Eckwall E.C."/>
        </authorList>
    </citation>
    <scope>NUCLEOTIDE SEQUENCE [LARGE SCALE GENOMIC DNA]</scope>
    <source>
        <strain evidence="8 9">3MR10-3</strain>
    </source>
</reference>
<gene>
    <name evidence="8" type="ORF">TMU3MR103_1869</name>
</gene>
<proteinExistence type="inferred from homology"/>
<dbReference type="AlphaFoldDB" id="A0A091C0W9"/>
<name>A0A091C0W9_9ENTE</name>
<evidence type="ECO:0000256" key="1">
    <source>
        <dbReference type="ARBA" id="ARBA00011063"/>
    </source>
</evidence>
<evidence type="ECO:0000313" key="8">
    <source>
        <dbReference type="EMBL" id="KFN89707.1"/>
    </source>
</evidence>
<dbReference type="PANTHER" id="PTHR11717">
    <property type="entry name" value="LOW MOLECULAR WEIGHT PROTEIN TYROSINE PHOSPHATASE"/>
    <property type="match status" value="1"/>
</dbReference>
<dbReference type="InterPro" id="IPR023485">
    <property type="entry name" value="Ptyr_pPase"/>
</dbReference>
<organism evidence="8 9">
    <name type="scientific">Tetragenococcus muriaticus 3MR10-3</name>
    <dbReference type="NCBI Taxonomy" id="1302648"/>
    <lineage>
        <taxon>Bacteria</taxon>
        <taxon>Bacillati</taxon>
        <taxon>Bacillota</taxon>
        <taxon>Bacilli</taxon>
        <taxon>Lactobacillales</taxon>
        <taxon>Enterococcaceae</taxon>
        <taxon>Tetragenococcus</taxon>
    </lineage>
</organism>
<dbReference type="GO" id="GO:0004725">
    <property type="term" value="F:protein tyrosine phosphatase activity"/>
    <property type="evidence" value="ECO:0007669"/>
    <property type="project" value="UniProtKB-EC"/>
</dbReference>
<keyword evidence="9" id="KW-1185">Reference proteome</keyword>
<evidence type="ECO:0000256" key="2">
    <source>
        <dbReference type="ARBA" id="ARBA00013064"/>
    </source>
</evidence>
<feature type="active site" evidence="6">
    <location>
        <position position="14"/>
    </location>
</feature>
<dbReference type="RefSeq" id="WP_028790981.1">
    <property type="nucleotide sequence ID" value="NZ_JPVT01000201.1"/>
</dbReference>
<dbReference type="PATRIC" id="fig|1302648.3.peg.1830"/>
<feature type="active site" description="Proton donor" evidence="6">
    <location>
        <position position="123"/>
    </location>
</feature>
<evidence type="ECO:0000259" key="7">
    <source>
        <dbReference type="SMART" id="SM00226"/>
    </source>
</evidence>
<evidence type="ECO:0000256" key="4">
    <source>
        <dbReference type="ARBA" id="ARBA00022912"/>
    </source>
</evidence>
<evidence type="ECO:0000256" key="6">
    <source>
        <dbReference type="PIRSR" id="PIRSR617867-1"/>
    </source>
</evidence>
<comment type="similarity">
    <text evidence="1">Belongs to the low molecular weight phosphotyrosine protein phosphatase family.</text>
</comment>
<feature type="domain" description="Phosphotyrosine protein phosphatase I" evidence="7">
    <location>
        <begin position="2"/>
        <end position="147"/>
    </location>
</feature>
<dbReference type="EC" id="3.1.3.48" evidence="2"/>